<dbReference type="GO" id="GO:0046933">
    <property type="term" value="F:proton-transporting ATP synthase activity, rotational mechanism"/>
    <property type="evidence" value="ECO:0007669"/>
    <property type="project" value="InterPro"/>
</dbReference>
<dbReference type="eggNOG" id="COG0056">
    <property type="taxonomic scope" value="Bacteria"/>
</dbReference>
<keyword evidence="13" id="KW-1185">Reference proteome</keyword>
<dbReference type="EMBL" id="CP007521">
    <property type="protein sequence ID" value="AIA29353.1"/>
    <property type="molecule type" value="Genomic_DNA"/>
</dbReference>
<dbReference type="InterPro" id="IPR000194">
    <property type="entry name" value="ATPase_F1/V1/A1_a/bsu_nucl-bd"/>
</dbReference>
<evidence type="ECO:0000313" key="12">
    <source>
        <dbReference type="EMBL" id="AIA29353.1"/>
    </source>
</evidence>
<name>A0A059XRE5_9BACT</name>
<dbReference type="GO" id="GO:0016787">
    <property type="term" value="F:hydrolase activity"/>
    <property type="evidence" value="ECO:0007669"/>
    <property type="project" value="UniProtKB-KW"/>
</dbReference>
<dbReference type="Pfam" id="PF00006">
    <property type="entry name" value="ATP-synt_ab"/>
    <property type="match status" value="1"/>
</dbReference>
<organism evidence="12 13">
    <name type="scientific">Mycoplasmopsis californica</name>
    <dbReference type="NCBI Taxonomy" id="2113"/>
    <lineage>
        <taxon>Bacteria</taxon>
        <taxon>Bacillati</taxon>
        <taxon>Mycoplasmatota</taxon>
        <taxon>Mycoplasmoidales</taxon>
        <taxon>Metamycoplasmataceae</taxon>
        <taxon>Mycoplasmopsis</taxon>
    </lineage>
</organism>
<keyword evidence="10" id="KW-0066">ATP synthesis</keyword>
<accession>A0A059XRE5</accession>
<keyword evidence="4" id="KW-0375">Hydrogen ion transport</keyword>
<keyword evidence="8" id="KW-0472">Membrane</keyword>
<dbReference type="NCBIfam" id="NF005523">
    <property type="entry name" value="PRK07165.1"/>
    <property type="match status" value="1"/>
</dbReference>
<keyword evidence="5" id="KW-0067">ATP-binding</keyword>
<dbReference type="PANTHER" id="PTHR48082:SF2">
    <property type="entry name" value="ATP SYNTHASE SUBUNIT ALPHA, MITOCHONDRIAL"/>
    <property type="match status" value="1"/>
</dbReference>
<dbReference type="KEGG" id="mcr:MCFN_00975"/>
<dbReference type="InterPro" id="IPR020003">
    <property type="entry name" value="ATPase_a/bsu_AS"/>
</dbReference>
<dbReference type="InterPro" id="IPR027417">
    <property type="entry name" value="P-loop_NTPase"/>
</dbReference>
<proteinExistence type="predicted"/>
<dbReference type="GO" id="GO:0043531">
    <property type="term" value="F:ADP binding"/>
    <property type="evidence" value="ECO:0007669"/>
    <property type="project" value="TreeGrafter"/>
</dbReference>
<keyword evidence="2" id="KW-0813">Transport</keyword>
<keyword evidence="9" id="KW-0139">CF(1)</keyword>
<dbReference type="InterPro" id="IPR000793">
    <property type="entry name" value="ATP_synth_asu_C"/>
</dbReference>
<evidence type="ECO:0000256" key="8">
    <source>
        <dbReference type="ARBA" id="ARBA00023136"/>
    </source>
</evidence>
<dbReference type="Pfam" id="PF00306">
    <property type="entry name" value="ATP-synt_ab_C"/>
    <property type="match status" value="1"/>
</dbReference>
<dbReference type="GO" id="GO:0005524">
    <property type="term" value="F:ATP binding"/>
    <property type="evidence" value="ECO:0007669"/>
    <property type="project" value="UniProtKB-KW"/>
</dbReference>
<keyword evidence="12" id="KW-0378">Hydrolase</keyword>
<keyword evidence="7" id="KW-0406">Ion transport</keyword>
<dbReference type="FunFam" id="3.40.50.300:FF:004039">
    <property type="entry name" value="ATP synthase subunit alpha, mitochondrial"/>
    <property type="match status" value="1"/>
</dbReference>
<dbReference type="SMART" id="SM00382">
    <property type="entry name" value="AAA"/>
    <property type="match status" value="1"/>
</dbReference>
<dbReference type="Proteomes" id="UP000027088">
    <property type="component" value="Chromosome"/>
</dbReference>
<dbReference type="SUPFAM" id="SSF52540">
    <property type="entry name" value="P-loop containing nucleoside triphosphate hydrolases"/>
    <property type="match status" value="1"/>
</dbReference>
<sequence>MNNSINLKNPVISSIFDYMVEVVGVFNYSQNQMFIAKNKPHIKFILINAHRDKAVLLSSDQDGELSVGDELQLLDTNINVFTSSSYFGKVIDVAGNIVLPVAKEKPKFSPFDKSTPIFRLAHDLMSVKTLDQQLYTGLNAIDLLIPIGKGQRELIIGDRQTGKTHIALNTIINQANKNVKCIYVAIGQKREQIAAIYSTLEKYNALQNTIIIDAFATSTYDQYLAPYVGMAHAENLSENEDVLIVFDDLTKHANVIREMALLSDAPVGKEAMPGNIFFAHSQLLERSGSFIGRKTITALPILQTIDGDITSLISSNIISITDGQIVTSADLFSAGKLPAINIDLSVSRTGSSVQNRTITKVAGEIGKIFRKYKRHLKLANLDYEFNAETSALLAKGKMIDKMFTQKGYSLYSDRFILLTSKIIAWNLFKGVTNEQKAMRYLNKLIDTHAEAKRAYDIIASGQKYDDTMTKNFFAFALKEYSNYLNLGWNIKLDHSFLEFDKNYLDKIAQQLGDK</sequence>
<keyword evidence="3" id="KW-0547">Nucleotide-binding</keyword>
<comment type="subcellular location">
    <subcellularLocation>
        <location evidence="1">Membrane</location>
    </subcellularLocation>
</comment>
<evidence type="ECO:0000259" key="11">
    <source>
        <dbReference type="SMART" id="SM00382"/>
    </source>
</evidence>
<dbReference type="GO" id="GO:0045259">
    <property type="term" value="C:proton-transporting ATP synthase complex"/>
    <property type="evidence" value="ECO:0007669"/>
    <property type="project" value="UniProtKB-KW"/>
</dbReference>
<evidence type="ECO:0000256" key="10">
    <source>
        <dbReference type="ARBA" id="ARBA00023310"/>
    </source>
</evidence>
<evidence type="ECO:0000256" key="7">
    <source>
        <dbReference type="ARBA" id="ARBA00023065"/>
    </source>
</evidence>
<feature type="domain" description="AAA+ ATPase" evidence="11">
    <location>
        <begin position="149"/>
        <end position="331"/>
    </location>
</feature>
<evidence type="ECO:0000256" key="5">
    <source>
        <dbReference type="ARBA" id="ARBA00022840"/>
    </source>
</evidence>
<dbReference type="RefSeq" id="WP_038561311.1">
    <property type="nucleotide sequence ID" value="NZ_CP007521.1"/>
</dbReference>
<dbReference type="PROSITE" id="PS00152">
    <property type="entry name" value="ATPASE_ALPHA_BETA"/>
    <property type="match status" value="1"/>
</dbReference>
<evidence type="ECO:0000256" key="9">
    <source>
        <dbReference type="ARBA" id="ARBA00023196"/>
    </source>
</evidence>
<evidence type="ECO:0000256" key="1">
    <source>
        <dbReference type="ARBA" id="ARBA00004370"/>
    </source>
</evidence>
<evidence type="ECO:0000313" key="13">
    <source>
        <dbReference type="Proteomes" id="UP000027088"/>
    </source>
</evidence>
<protein>
    <submittedName>
        <fullName evidence="12">ATP F0F1 synthase subunit alpha</fullName>
        <ecNumber evidence="12">3.6.3.14</ecNumber>
    </submittedName>
</protein>
<dbReference type="NCBIfam" id="NF045936">
    <property type="entry name" value="MSC_0619_alpha"/>
    <property type="match status" value="1"/>
</dbReference>
<keyword evidence="6" id="KW-1278">Translocase</keyword>
<dbReference type="Gene3D" id="3.40.50.12240">
    <property type="match status" value="1"/>
</dbReference>
<reference evidence="12 13" key="1">
    <citation type="journal article" date="2014" name="Genome Announc.">
        <title>Complete Genome Sequence of the Bovine Mastitis Pathogen Mycoplasma californicum Strain ST-6T (ATCC 33461T).</title>
        <authorList>
            <person name="Calcutt M.J."/>
            <person name="Foecking M.F."/>
            <person name="Fox L.K."/>
        </authorList>
    </citation>
    <scope>NUCLEOTIDE SEQUENCE [LARGE SCALE GENOMIC DNA]</scope>
    <source>
        <strain evidence="12 13">ST-6</strain>
    </source>
</reference>
<dbReference type="InterPro" id="IPR005294">
    <property type="entry name" value="ATP_synth_F1_asu"/>
</dbReference>
<evidence type="ECO:0000256" key="2">
    <source>
        <dbReference type="ARBA" id="ARBA00022448"/>
    </source>
</evidence>
<dbReference type="EC" id="3.6.3.14" evidence="12"/>
<gene>
    <name evidence="12" type="primary">atpA-2</name>
    <name evidence="12" type="ORF">MCFN_00975</name>
</gene>
<dbReference type="InterPro" id="IPR003593">
    <property type="entry name" value="AAA+_ATPase"/>
</dbReference>
<evidence type="ECO:0000256" key="3">
    <source>
        <dbReference type="ARBA" id="ARBA00022741"/>
    </source>
</evidence>
<evidence type="ECO:0000256" key="6">
    <source>
        <dbReference type="ARBA" id="ARBA00022967"/>
    </source>
</evidence>
<dbReference type="PANTHER" id="PTHR48082">
    <property type="entry name" value="ATP SYNTHASE SUBUNIT ALPHA, MITOCHONDRIAL"/>
    <property type="match status" value="1"/>
</dbReference>
<dbReference type="AlphaFoldDB" id="A0A059XRE5"/>
<evidence type="ECO:0000256" key="4">
    <source>
        <dbReference type="ARBA" id="ARBA00022781"/>
    </source>
</evidence>